<comment type="catalytic activity">
    <reaction evidence="2">
        <text>a nucleoside 2',3'-cyclic phosphate + H2O = a nucleoside 3'-phosphate + H(+)</text>
        <dbReference type="Rhea" id="RHEA:19621"/>
        <dbReference type="ChEBI" id="CHEBI:15377"/>
        <dbReference type="ChEBI" id="CHEBI:15378"/>
        <dbReference type="ChEBI" id="CHEBI:66949"/>
        <dbReference type="ChEBI" id="CHEBI:66954"/>
        <dbReference type="EC" id="3.1.4.16"/>
    </reaction>
</comment>
<dbReference type="Gene3D" id="3.30.457.10">
    <property type="entry name" value="Copper amine oxidase-like, N-terminal domain"/>
    <property type="match status" value="1"/>
</dbReference>
<dbReference type="Pfam" id="PF07833">
    <property type="entry name" value="Cu_amine_oxidN1"/>
    <property type="match status" value="1"/>
</dbReference>
<evidence type="ECO:0000259" key="13">
    <source>
        <dbReference type="Pfam" id="PF00149"/>
    </source>
</evidence>
<evidence type="ECO:0000256" key="6">
    <source>
        <dbReference type="ARBA" id="ARBA00022723"/>
    </source>
</evidence>
<comment type="similarity">
    <text evidence="5">Belongs to the 5'-nucleotidase family.</text>
</comment>
<reference evidence="16 17" key="1">
    <citation type="submission" date="2018-11" db="EMBL/GenBank/DDBJ databases">
        <title>Phylogenetic determinants of toxin gene distribution in genomes of Brevibacillus laterosporus.</title>
        <authorList>
            <person name="Glare T.R."/>
            <person name="Durrant A."/>
            <person name="Berry C."/>
            <person name="Palma L."/>
            <person name="Ormskirk M."/>
            <person name="Cox M.O."/>
        </authorList>
    </citation>
    <scope>NUCLEOTIDE SEQUENCE [LARGE SCALE GENOMIC DNA]</scope>
    <source>
        <strain evidence="16 17">1821L</strain>
    </source>
</reference>
<dbReference type="SUPFAM" id="SSF55383">
    <property type="entry name" value="Copper amine oxidase, domain N"/>
    <property type="match status" value="1"/>
</dbReference>
<evidence type="ECO:0000256" key="5">
    <source>
        <dbReference type="ARBA" id="ARBA00006654"/>
    </source>
</evidence>
<evidence type="ECO:0000256" key="1">
    <source>
        <dbReference type="ARBA" id="ARBA00000527"/>
    </source>
</evidence>
<feature type="region of interest" description="Disordered" evidence="11">
    <location>
        <begin position="654"/>
        <end position="753"/>
    </location>
</feature>
<evidence type="ECO:0000256" key="11">
    <source>
        <dbReference type="SAM" id="MobiDB-lite"/>
    </source>
</evidence>
<dbReference type="Proteomes" id="UP000319432">
    <property type="component" value="Chromosome"/>
</dbReference>
<sequence length="832" mass="92099">MKKTHLNSVLATSMVLSMFALPTAHVGAAEESIIKLRLMETTDIHTNVVNYDYYKDAPTDQFGLAKTATLIKKARGEVTNSVLFDNGDLIQGNPLGDFIHEKGLKDGEVHPIYKAMNLLDYDVGNIGNHEFNFGLDYLQASLKGAKFPYVNANVYIDDKDNNPDNDKNYFTPYHILEKKVKDENGKEVTIKIGAIGFAPPQVTAWDKGHLEGKVIAKDIIETANKFVPQMKKEGADIIVAIPHSGFEKAPAKGNDENAVYYLSNVEGIDAILFGHAHKLFPSKDFDGIEGVDTAKGTINGVPSVMPGFWGDHLGVIDLTLKQADGKWQVVDSTTEARPIYDVDTKEALVEADKDILSAVKEDHENTLDYVRGPVGQTKASINSFFALVNDDPSVQIVSNAQIWWAEKATQGTEFEGTPILSAAAPFKAGGRNGAEYYTDIEAGTIAVKNVSDLYIYPNTIKAVMIDGNQVKEWLERSAGQFNQIDPSKKEEQALVNDAFPTYNFDTLDGVEYQFDLTQPSRYDIKGTLVNEKANRVVNLQYKGKPIDPKQKFIVVTNNYRAFGGGNFPGIDGSNVIIDAPDENREVLINYIKSQKSINPTADGNWGFAPIKGDVKVTLTSSPKAKEFAEKLGYIKYLGEGENGFAKYSIDLSTTTQKVADSTEATKEEVKKEEPKKEETTKEEVEKEEPKKEETTKEEAKKEEPKKEETTKEEVKKEEPKKEETTKEEAKKEEPKKEETTKEEEVKKEEPKKDPNTLVAVRTTAEGLGIQVAYDNKTRTVTLTKGDSKLVYVLGASEVVANGKTVEVDSDIVKNRLFLPVGLLEETFGVTIK</sequence>
<dbReference type="SUPFAM" id="SSF56300">
    <property type="entry name" value="Metallo-dependent phosphatases"/>
    <property type="match status" value="1"/>
</dbReference>
<evidence type="ECO:0000313" key="16">
    <source>
        <dbReference type="EMBL" id="QDX93109.1"/>
    </source>
</evidence>
<comment type="catalytic activity">
    <reaction evidence="1">
        <text>a ribonucleoside 3'-phosphate + H2O = a ribonucleoside + phosphate</text>
        <dbReference type="Rhea" id="RHEA:10144"/>
        <dbReference type="ChEBI" id="CHEBI:13197"/>
        <dbReference type="ChEBI" id="CHEBI:15377"/>
        <dbReference type="ChEBI" id="CHEBI:18254"/>
        <dbReference type="ChEBI" id="CHEBI:43474"/>
        <dbReference type="EC" id="3.1.3.6"/>
    </reaction>
</comment>
<evidence type="ECO:0000259" key="15">
    <source>
        <dbReference type="Pfam" id="PF07833"/>
    </source>
</evidence>
<dbReference type="InterPro" id="IPR036907">
    <property type="entry name" value="5'-Nucleotdase_C_sf"/>
</dbReference>
<keyword evidence="6" id="KW-0479">Metal-binding</keyword>
<dbReference type="Gene3D" id="3.90.780.10">
    <property type="entry name" value="5'-Nucleotidase, C-terminal domain"/>
    <property type="match status" value="1"/>
</dbReference>
<dbReference type="GO" id="GO:0008663">
    <property type="term" value="F:2',3'-cyclic-nucleotide 2'-phosphodiesterase activity"/>
    <property type="evidence" value="ECO:0007669"/>
    <property type="project" value="UniProtKB-EC"/>
</dbReference>
<dbReference type="GO" id="GO:0000166">
    <property type="term" value="F:nucleotide binding"/>
    <property type="evidence" value="ECO:0007669"/>
    <property type="project" value="UniProtKB-KW"/>
</dbReference>
<dbReference type="PROSITE" id="PS00786">
    <property type="entry name" value="5_NUCLEOTIDASE_2"/>
    <property type="match status" value="1"/>
</dbReference>
<keyword evidence="10" id="KW-0511">Multifunctional enzyme</keyword>
<feature type="signal peptide" evidence="12">
    <location>
        <begin position="1"/>
        <end position="28"/>
    </location>
</feature>
<dbReference type="GO" id="GO:0030288">
    <property type="term" value="C:outer membrane-bounded periplasmic space"/>
    <property type="evidence" value="ECO:0007669"/>
    <property type="project" value="TreeGrafter"/>
</dbReference>
<evidence type="ECO:0000256" key="10">
    <source>
        <dbReference type="ARBA" id="ARBA00023268"/>
    </source>
</evidence>
<dbReference type="GO" id="GO:0008254">
    <property type="term" value="F:3'-nucleotidase activity"/>
    <property type="evidence" value="ECO:0007669"/>
    <property type="project" value="UniProtKB-EC"/>
</dbReference>
<gene>
    <name evidence="16" type="ORF">EEL30_12825</name>
</gene>
<comment type="subcellular location">
    <subcellularLocation>
        <location evidence="4">Cell envelope</location>
    </subcellularLocation>
</comment>
<dbReference type="NCBIfam" id="TIGR01390">
    <property type="entry name" value="CycNucDiestase"/>
    <property type="match status" value="1"/>
</dbReference>
<dbReference type="AlphaFoldDB" id="A0A518V818"/>
<proteinExistence type="inferred from homology"/>
<dbReference type="NCBIfam" id="NF006938">
    <property type="entry name" value="PRK09420.1"/>
    <property type="match status" value="1"/>
</dbReference>
<dbReference type="FunFam" id="3.60.21.10:FF:000037">
    <property type="entry name" value="Bifunctional 2',3'-cyclic-nucleotide 2'-phosphodiesterase/3'-nucleotidase"/>
    <property type="match status" value="1"/>
</dbReference>
<dbReference type="InterPro" id="IPR036582">
    <property type="entry name" value="Mao_N_sf"/>
</dbReference>
<keyword evidence="7 12" id="KW-0732">Signal</keyword>
<dbReference type="Pfam" id="PF02872">
    <property type="entry name" value="5_nucleotid_C"/>
    <property type="match status" value="1"/>
</dbReference>
<evidence type="ECO:0000256" key="12">
    <source>
        <dbReference type="SAM" id="SignalP"/>
    </source>
</evidence>
<keyword evidence="17" id="KW-1185">Reference proteome</keyword>
<dbReference type="EMBL" id="CP033464">
    <property type="protein sequence ID" value="QDX93109.1"/>
    <property type="molecule type" value="Genomic_DNA"/>
</dbReference>
<evidence type="ECO:0000256" key="8">
    <source>
        <dbReference type="ARBA" id="ARBA00022741"/>
    </source>
</evidence>
<dbReference type="InterPro" id="IPR029052">
    <property type="entry name" value="Metallo-depent_PP-like"/>
</dbReference>
<organism evidence="16 17">
    <name type="scientific">Brevibacillus laterosporus</name>
    <name type="common">Bacillus laterosporus</name>
    <dbReference type="NCBI Taxonomy" id="1465"/>
    <lineage>
        <taxon>Bacteria</taxon>
        <taxon>Bacillati</taxon>
        <taxon>Bacillota</taxon>
        <taxon>Bacilli</taxon>
        <taxon>Bacillales</taxon>
        <taxon>Paenibacillaceae</taxon>
        <taxon>Brevibacillus</taxon>
    </lineage>
</organism>
<dbReference type="InterPro" id="IPR006179">
    <property type="entry name" value="5_nucleotidase/apyrase"/>
</dbReference>
<feature type="domain" description="Copper amine oxidase-like N-terminal" evidence="15">
    <location>
        <begin position="753"/>
        <end position="832"/>
    </location>
</feature>
<evidence type="ECO:0000256" key="9">
    <source>
        <dbReference type="ARBA" id="ARBA00022801"/>
    </source>
</evidence>
<dbReference type="OrthoDB" id="9775118at2"/>
<dbReference type="GO" id="GO:0009166">
    <property type="term" value="P:nucleotide catabolic process"/>
    <property type="evidence" value="ECO:0007669"/>
    <property type="project" value="InterPro"/>
</dbReference>
<dbReference type="GO" id="GO:0046872">
    <property type="term" value="F:metal ion binding"/>
    <property type="evidence" value="ECO:0007669"/>
    <property type="project" value="UniProtKB-KW"/>
</dbReference>
<dbReference type="CDD" id="cd07410">
    <property type="entry name" value="MPP_CpdB_N"/>
    <property type="match status" value="1"/>
</dbReference>
<evidence type="ECO:0000256" key="2">
    <source>
        <dbReference type="ARBA" id="ARBA00001730"/>
    </source>
</evidence>
<name>A0A518V818_BRELA</name>
<dbReference type="InterPro" id="IPR006294">
    <property type="entry name" value="Cyc_nuc_PDE_nucleotidase"/>
</dbReference>
<feature type="domain" description="5'-Nucleotidase C-terminal" evidence="14">
    <location>
        <begin position="374"/>
        <end position="568"/>
    </location>
</feature>
<dbReference type="InterPro" id="IPR004843">
    <property type="entry name" value="Calcineurin-like_PHP"/>
</dbReference>
<protein>
    <submittedName>
        <fullName evidence="16">Bifunctional 2',3'-cyclic-nucleotide 2'-phosphodiesterase/3'-nucleotidase</fullName>
    </submittedName>
</protein>
<evidence type="ECO:0000259" key="14">
    <source>
        <dbReference type="Pfam" id="PF02872"/>
    </source>
</evidence>
<keyword evidence="8" id="KW-0547">Nucleotide-binding</keyword>
<dbReference type="InterPro" id="IPR012854">
    <property type="entry name" value="Cu_amine_oxidase-like_N"/>
</dbReference>
<keyword evidence="9" id="KW-0378">Hydrolase</keyword>
<evidence type="ECO:0000256" key="4">
    <source>
        <dbReference type="ARBA" id="ARBA00004196"/>
    </source>
</evidence>
<dbReference type="InterPro" id="IPR041827">
    <property type="entry name" value="CpdB_N"/>
</dbReference>
<dbReference type="PANTHER" id="PTHR11575:SF6">
    <property type="entry name" value="2',3'-CYCLIC-NUCLEOTIDE 2'-PHOSPHODIESTERASE_3'-NUCLEOTIDASE"/>
    <property type="match status" value="1"/>
</dbReference>
<dbReference type="Gene3D" id="3.60.21.10">
    <property type="match status" value="1"/>
</dbReference>
<evidence type="ECO:0000256" key="3">
    <source>
        <dbReference type="ARBA" id="ARBA00001968"/>
    </source>
</evidence>
<dbReference type="PRINTS" id="PR01607">
    <property type="entry name" value="APYRASEFAMLY"/>
</dbReference>
<feature type="domain" description="Calcineurin-like phosphoesterase" evidence="13">
    <location>
        <begin position="37"/>
        <end position="278"/>
    </location>
</feature>
<dbReference type="SUPFAM" id="SSF55816">
    <property type="entry name" value="5'-nucleotidase (syn. UDP-sugar hydrolase), C-terminal domain"/>
    <property type="match status" value="1"/>
</dbReference>
<dbReference type="Pfam" id="PF00149">
    <property type="entry name" value="Metallophos"/>
    <property type="match status" value="1"/>
</dbReference>
<dbReference type="PANTHER" id="PTHR11575">
    <property type="entry name" value="5'-NUCLEOTIDASE-RELATED"/>
    <property type="match status" value="1"/>
</dbReference>
<evidence type="ECO:0000256" key="7">
    <source>
        <dbReference type="ARBA" id="ARBA00022729"/>
    </source>
</evidence>
<accession>A0A518V818</accession>
<feature type="compositionally biased region" description="Basic and acidic residues" evidence="11">
    <location>
        <begin position="663"/>
        <end position="753"/>
    </location>
</feature>
<evidence type="ECO:0000313" key="17">
    <source>
        <dbReference type="Proteomes" id="UP000319432"/>
    </source>
</evidence>
<feature type="chain" id="PRO_5021744522" evidence="12">
    <location>
        <begin position="29"/>
        <end position="832"/>
    </location>
</feature>
<dbReference type="InterPro" id="IPR008334">
    <property type="entry name" value="5'-Nucleotdase_C"/>
</dbReference>
<dbReference type="InterPro" id="IPR006146">
    <property type="entry name" value="5'-Nucleotdase_CS"/>
</dbReference>
<comment type="cofactor">
    <cofactor evidence="3">
        <name>a divalent metal cation</name>
        <dbReference type="ChEBI" id="CHEBI:60240"/>
    </cofactor>
</comment>